<accession>A0ABP0SKL8</accession>
<proteinExistence type="predicted"/>
<evidence type="ECO:0000313" key="3">
    <source>
        <dbReference type="EMBL" id="CAK9112982.1"/>
    </source>
</evidence>
<dbReference type="EMBL" id="CAXAMM010044073">
    <property type="protein sequence ID" value="CAK9112982.1"/>
    <property type="molecule type" value="Genomic_DNA"/>
</dbReference>
<keyword evidence="4" id="KW-1185">Reference proteome</keyword>
<evidence type="ECO:0000313" key="2">
    <source>
        <dbReference type="EMBL" id="CAK9112945.1"/>
    </source>
</evidence>
<evidence type="ECO:0000256" key="1">
    <source>
        <dbReference type="SAM" id="MobiDB-lite"/>
    </source>
</evidence>
<feature type="region of interest" description="Disordered" evidence="1">
    <location>
        <begin position="170"/>
        <end position="195"/>
    </location>
</feature>
<dbReference type="EMBL" id="CAXAMM010044062">
    <property type="protein sequence ID" value="CAK9112945.1"/>
    <property type="molecule type" value="Genomic_DNA"/>
</dbReference>
<evidence type="ECO:0000313" key="4">
    <source>
        <dbReference type="Proteomes" id="UP001642464"/>
    </source>
</evidence>
<comment type="caution">
    <text evidence="2">The sequence shown here is derived from an EMBL/GenBank/DDBJ whole genome shotgun (WGS) entry which is preliminary data.</text>
</comment>
<gene>
    <name evidence="2" type="ORF">SCF082_LOCUS52363</name>
    <name evidence="3" type="ORF">SCF082_LOCUS52379</name>
</gene>
<sequence length="372" mass="40014">MSGYQWRGYGSSWNHRGGGGRFGSFTNYGKSAGKGNGKSTSLPSLLNQLQSEIAAQQQLQAIASVLTPVAGMNTPALSHQCAEPAPAQDASFKLLHDEIASLRAEMTKSQPPQATQIEADAAQLLSELRKEVLQRRSQDQPSQVSTKSEIQCHLAEQLQSMREELATMKAQQAVPPSSKRKRPSTPCAPNSAGDASNVTKVEHREFFSSVFGKRSVLCKVASMPLSEWAAVQAAKLSQSDFDSMVAKFEPQMEPEDEADEGVLKACFLLWKLDRGAASSVPARTPGVLGFPRLQEYGMVLAREQLKASERGELSVVKGLRKPLLFEQVADEEVIDCPGLIMVADQNISARSALGPNIDITGGGSDAGGSRQT</sequence>
<reference evidence="2 4" key="1">
    <citation type="submission" date="2024-02" db="EMBL/GenBank/DDBJ databases">
        <authorList>
            <person name="Chen Y."/>
            <person name="Shah S."/>
            <person name="Dougan E. K."/>
            <person name="Thang M."/>
            <person name="Chan C."/>
        </authorList>
    </citation>
    <scope>NUCLEOTIDE SEQUENCE [LARGE SCALE GENOMIC DNA]</scope>
</reference>
<dbReference type="Proteomes" id="UP001642464">
    <property type="component" value="Unassembled WGS sequence"/>
</dbReference>
<protein>
    <submittedName>
        <fullName evidence="2">Uncharacterized protein</fullName>
    </submittedName>
</protein>
<organism evidence="2 4">
    <name type="scientific">Durusdinium trenchii</name>
    <dbReference type="NCBI Taxonomy" id="1381693"/>
    <lineage>
        <taxon>Eukaryota</taxon>
        <taxon>Sar</taxon>
        <taxon>Alveolata</taxon>
        <taxon>Dinophyceae</taxon>
        <taxon>Suessiales</taxon>
        <taxon>Symbiodiniaceae</taxon>
        <taxon>Durusdinium</taxon>
    </lineage>
</organism>
<name>A0ABP0SKL8_9DINO</name>